<proteinExistence type="predicted"/>
<sequence>MTAERLLLFSAARQQFALNLQEVCEVMEPQQCYPFAGAPPHYLGLINFHGNLTALVDLAGYLRLPGRPVPGKILVIDTRLAHLALRVDAVGSILDATSITSFGSHEDPLVEALLETPQGSVRLLRLETLLNGLEQELQQSAPNNAKPGGT</sequence>
<dbReference type="PANTHER" id="PTHR22617">
    <property type="entry name" value="CHEMOTAXIS SENSOR HISTIDINE KINASE-RELATED"/>
    <property type="match status" value="1"/>
</dbReference>
<evidence type="ECO:0000313" key="3">
    <source>
        <dbReference type="EMBL" id="UPU35424.1"/>
    </source>
</evidence>
<organism evidence="2 4">
    <name type="scientific">Geomonas paludis</name>
    <dbReference type="NCBI Taxonomy" id="2740185"/>
    <lineage>
        <taxon>Bacteria</taxon>
        <taxon>Pseudomonadati</taxon>
        <taxon>Thermodesulfobacteriota</taxon>
        <taxon>Desulfuromonadia</taxon>
        <taxon>Geobacterales</taxon>
        <taxon>Geobacteraceae</taxon>
        <taxon>Geomonas</taxon>
    </lineage>
</organism>
<dbReference type="EMBL" id="CP096574">
    <property type="protein sequence ID" value="UPU35424.1"/>
    <property type="molecule type" value="Genomic_DNA"/>
</dbReference>
<gene>
    <name evidence="2" type="ORF">GMPD_09280</name>
    <name evidence="3" type="ORF">M1B72_18565</name>
</gene>
<name>A0A6V8MUI4_9BACT</name>
<dbReference type="RefSeq" id="WP_183345567.1">
    <property type="nucleotide sequence ID" value="NZ_BLXY01000001.1"/>
</dbReference>
<dbReference type="SMART" id="SM00260">
    <property type="entry name" value="CheW"/>
    <property type="match status" value="1"/>
</dbReference>
<dbReference type="InterPro" id="IPR039315">
    <property type="entry name" value="CheW"/>
</dbReference>
<dbReference type="Gene3D" id="2.40.50.180">
    <property type="entry name" value="CheA-289, Domain 4"/>
    <property type="match status" value="1"/>
</dbReference>
<accession>A0A6V8MUI4</accession>
<evidence type="ECO:0000313" key="5">
    <source>
        <dbReference type="Proteomes" id="UP000831485"/>
    </source>
</evidence>
<evidence type="ECO:0000313" key="4">
    <source>
        <dbReference type="Proteomes" id="UP000568888"/>
    </source>
</evidence>
<protein>
    <submittedName>
        <fullName evidence="3">Chemotaxis protein CheW</fullName>
    </submittedName>
</protein>
<dbReference type="GO" id="GO:0005829">
    <property type="term" value="C:cytosol"/>
    <property type="evidence" value="ECO:0007669"/>
    <property type="project" value="TreeGrafter"/>
</dbReference>
<dbReference type="Proteomes" id="UP000831485">
    <property type="component" value="Chromosome"/>
</dbReference>
<evidence type="ECO:0000313" key="2">
    <source>
        <dbReference type="EMBL" id="GFO63009.1"/>
    </source>
</evidence>
<keyword evidence="5" id="KW-1185">Reference proteome</keyword>
<dbReference type="InterPro" id="IPR036061">
    <property type="entry name" value="CheW-like_dom_sf"/>
</dbReference>
<reference evidence="2" key="2">
    <citation type="journal article" date="2021" name="Int. J. Syst. Evol. Microbiol.">
        <title>Geomonas silvestris sp. nov., Geomonas paludis sp. nov. and Geomonas limicola sp. nov., isolated from terrestrial environments, and emended description of the genus Geomonas.</title>
        <authorList>
            <person name="Itoh H."/>
            <person name="Xu Z."/>
            <person name="Masuda Y."/>
            <person name="Ushijima N."/>
            <person name="Hayakawa C."/>
            <person name="Shiratori Y."/>
            <person name="Senoo K."/>
        </authorList>
    </citation>
    <scope>NUCLEOTIDE SEQUENCE</scope>
    <source>
        <strain evidence="2">Red736</strain>
    </source>
</reference>
<dbReference type="Gene3D" id="2.30.30.40">
    <property type="entry name" value="SH3 Domains"/>
    <property type="match status" value="1"/>
</dbReference>
<feature type="domain" description="CheW-like" evidence="1">
    <location>
        <begin position="3"/>
        <end position="135"/>
    </location>
</feature>
<dbReference type="GO" id="GO:0007165">
    <property type="term" value="P:signal transduction"/>
    <property type="evidence" value="ECO:0007669"/>
    <property type="project" value="InterPro"/>
</dbReference>
<dbReference type="SUPFAM" id="SSF50341">
    <property type="entry name" value="CheW-like"/>
    <property type="match status" value="1"/>
</dbReference>
<dbReference type="EMBL" id="BLXY01000001">
    <property type="protein sequence ID" value="GFO63009.1"/>
    <property type="molecule type" value="Genomic_DNA"/>
</dbReference>
<dbReference type="Pfam" id="PF01584">
    <property type="entry name" value="CheW"/>
    <property type="match status" value="1"/>
</dbReference>
<dbReference type="PANTHER" id="PTHR22617:SF23">
    <property type="entry name" value="CHEMOTAXIS PROTEIN CHEW"/>
    <property type="match status" value="1"/>
</dbReference>
<dbReference type="PROSITE" id="PS50851">
    <property type="entry name" value="CHEW"/>
    <property type="match status" value="1"/>
</dbReference>
<dbReference type="GO" id="GO:0006935">
    <property type="term" value="P:chemotaxis"/>
    <property type="evidence" value="ECO:0007669"/>
    <property type="project" value="InterPro"/>
</dbReference>
<dbReference type="Proteomes" id="UP000568888">
    <property type="component" value="Unassembled WGS sequence"/>
</dbReference>
<reference evidence="4" key="1">
    <citation type="submission" date="2020-06" db="EMBL/GenBank/DDBJ databases">
        <title>Draft genomic sequecing of Geomonas sp. Red736.</title>
        <authorList>
            <person name="Itoh H."/>
            <person name="Xu Z.X."/>
            <person name="Ushijima N."/>
            <person name="Masuda Y."/>
            <person name="Shiratori Y."/>
            <person name="Senoo K."/>
        </authorList>
    </citation>
    <scope>NUCLEOTIDE SEQUENCE [LARGE SCALE GENOMIC DNA]</scope>
    <source>
        <strain evidence="4">Red736</strain>
    </source>
</reference>
<dbReference type="InterPro" id="IPR002545">
    <property type="entry name" value="CheW-lke_dom"/>
</dbReference>
<dbReference type="AlphaFoldDB" id="A0A6V8MUI4"/>
<reference evidence="3" key="3">
    <citation type="submission" date="2022-04" db="EMBL/GenBank/DDBJ databases">
        <authorList>
            <person name="Liu G."/>
        </authorList>
    </citation>
    <scope>NUCLEOTIDE SEQUENCE</scope>
    <source>
        <strain evidence="3">RG22</strain>
    </source>
</reference>
<evidence type="ECO:0000259" key="1">
    <source>
        <dbReference type="PROSITE" id="PS50851"/>
    </source>
</evidence>